<dbReference type="InterPro" id="IPR050489">
    <property type="entry name" value="Tyr-tRNA_synthase"/>
</dbReference>
<dbReference type="Proteomes" id="UP001430584">
    <property type="component" value="Unassembled WGS sequence"/>
</dbReference>
<organism evidence="10 11">
    <name type="scientific">Diplodia seriata</name>
    <dbReference type="NCBI Taxonomy" id="420778"/>
    <lineage>
        <taxon>Eukaryota</taxon>
        <taxon>Fungi</taxon>
        <taxon>Dikarya</taxon>
        <taxon>Ascomycota</taxon>
        <taxon>Pezizomycotina</taxon>
        <taxon>Dothideomycetes</taxon>
        <taxon>Dothideomycetes incertae sedis</taxon>
        <taxon>Botryosphaeriales</taxon>
        <taxon>Botryosphaeriaceae</taxon>
        <taxon>Diplodia</taxon>
    </lineage>
</organism>
<keyword evidence="3 9" id="KW-0547">Nucleotide-binding</keyword>
<dbReference type="PANTHER" id="PTHR46264">
    <property type="entry name" value="TYROSINE-TRNA LIGASE"/>
    <property type="match status" value="1"/>
</dbReference>
<protein>
    <recommendedName>
        <fullName evidence="1">tyrosine--tRNA ligase</fullName>
        <ecNumber evidence="1">6.1.1.1</ecNumber>
    </recommendedName>
    <alternativeName>
        <fullName evidence="7">Tyrosyl-tRNA synthetase</fullName>
    </alternativeName>
</protein>
<comment type="caution">
    <text evidence="10">The sequence shown here is derived from an EMBL/GenBank/DDBJ whole genome shotgun (WGS) entry which is preliminary data.</text>
</comment>
<dbReference type="EC" id="6.1.1.1" evidence="1"/>
<proteinExistence type="inferred from homology"/>
<comment type="similarity">
    <text evidence="9">Belongs to the class-I aminoacyl-tRNA synthetase family.</text>
</comment>
<dbReference type="Gene3D" id="1.10.240.10">
    <property type="entry name" value="Tyrosyl-Transfer RNA Synthetase"/>
    <property type="match status" value="1"/>
</dbReference>
<sequence length="373" mass="42200">MLPVEERLRLLTRRQTVPEDEGLFVKLLSEKEKPNITWLTTPTGKPHVGYFVPLAKMVDFLRAGLDVTILILDVYGFLVNYKHPMELVAHRREYYRLLATAILQSLGVQPGQVKFVIESTKVYTKDFMVDLQRLCALMTQQDARDTCDEIASTTMLSPMLCCVHQTLSEEYLAMDIQFGGEDQDGLFAHARKFLPLLGYRQRLHVMNTMVAGLDGLKMSSSKPADTKIEFLDDPDTVRRKVQHASCPPRQLAENGVMGLLEDVLLPISELRLERGRGQTGLNVDEGRGVTQRPFITEDAPEDAVFSVSAGEAKWLHFASYEELKRAYVGGRIDPQPLKDAVADAFNQLLAPIRQIYQESKEWQDVDRAAYPDE</sequence>
<gene>
    <name evidence="10" type="ORF">SLS55_002754</name>
</gene>
<accession>A0ABR3CPE0</accession>
<keyword evidence="6 9" id="KW-0030">Aminoacyl-tRNA synthetase</keyword>
<keyword evidence="5 9" id="KW-0648">Protein biosynthesis</keyword>
<evidence type="ECO:0000313" key="10">
    <source>
        <dbReference type="EMBL" id="KAL0261324.1"/>
    </source>
</evidence>
<keyword evidence="11" id="KW-1185">Reference proteome</keyword>
<evidence type="ECO:0000256" key="9">
    <source>
        <dbReference type="RuleBase" id="RU363036"/>
    </source>
</evidence>
<evidence type="ECO:0000256" key="2">
    <source>
        <dbReference type="ARBA" id="ARBA00022598"/>
    </source>
</evidence>
<keyword evidence="2 9" id="KW-0436">Ligase</keyword>
<dbReference type="EMBL" id="JAJVCZ030000003">
    <property type="protein sequence ID" value="KAL0261324.1"/>
    <property type="molecule type" value="Genomic_DNA"/>
</dbReference>
<evidence type="ECO:0000256" key="7">
    <source>
        <dbReference type="ARBA" id="ARBA00033323"/>
    </source>
</evidence>
<evidence type="ECO:0000256" key="3">
    <source>
        <dbReference type="ARBA" id="ARBA00022741"/>
    </source>
</evidence>
<evidence type="ECO:0000256" key="5">
    <source>
        <dbReference type="ARBA" id="ARBA00022917"/>
    </source>
</evidence>
<dbReference type="InterPro" id="IPR023617">
    <property type="entry name" value="Tyr-tRNA-ligase_arc/euk-type"/>
</dbReference>
<evidence type="ECO:0000256" key="6">
    <source>
        <dbReference type="ARBA" id="ARBA00023146"/>
    </source>
</evidence>
<evidence type="ECO:0000256" key="4">
    <source>
        <dbReference type="ARBA" id="ARBA00022840"/>
    </source>
</evidence>
<dbReference type="SUPFAM" id="SSF52374">
    <property type="entry name" value="Nucleotidylyl transferase"/>
    <property type="match status" value="1"/>
</dbReference>
<dbReference type="Gene3D" id="3.40.50.620">
    <property type="entry name" value="HUPs"/>
    <property type="match status" value="1"/>
</dbReference>
<evidence type="ECO:0000313" key="11">
    <source>
        <dbReference type="Proteomes" id="UP001430584"/>
    </source>
</evidence>
<comment type="catalytic activity">
    <reaction evidence="8">
        <text>tRNA(Tyr) + L-tyrosine + ATP = L-tyrosyl-tRNA(Tyr) + AMP + diphosphate + H(+)</text>
        <dbReference type="Rhea" id="RHEA:10220"/>
        <dbReference type="Rhea" id="RHEA-COMP:9706"/>
        <dbReference type="Rhea" id="RHEA-COMP:9707"/>
        <dbReference type="ChEBI" id="CHEBI:15378"/>
        <dbReference type="ChEBI" id="CHEBI:30616"/>
        <dbReference type="ChEBI" id="CHEBI:33019"/>
        <dbReference type="ChEBI" id="CHEBI:58315"/>
        <dbReference type="ChEBI" id="CHEBI:78442"/>
        <dbReference type="ChEBI" id="CHEBI:78536"/>
        <dbReference type="ChEBI" id="CHEBI:456215"/>
        <dbReference type="EC" id="6.1.1.1"/>
    </reaction>
</comment>
<name>A0ABR3CPE0_9PEZI</name>
<dbReference type="Pfam" id="PF00579">
    <property type="entry name" value="tRNA-synt_1b"/>
    <property type="match status" value="1"/>
</dbReference>
<evidence type="ECO:0000256" key="8">
    <source>
        <dbReference type="ARBA" id="ARBA00048248"/>
    </source>
</evidence>
<dbReference type="RefSeq" id="XP_066634353.1">
    <property type="nucleotide sequence ID" value="XM_066774234.1"/>
</dbReference>
<dbReference type="PIRSF" id="PIRSF006588">
    <property type="entry name" value="TyrRS_arch_euk"/>
    <property type="match status" value="1"/>
</dbReference>
<dbReference type="PANTHER" id="PTHR46264:SF4">
    <property type="entry name" value="TYROSINE--TRNA LIGASE, CYTOPLASMIC"/>
    <property type="match status" value="1"/>
</dbReference>
<keyword evidence="4 9" id="KW-0067">ATP-binding</keyword>
<dbReference type="InterPro" id="IPR002305">
    <property type="entry name" value="aa-tRNA-synth_Ic"/>
</dbReference>
<dbReference type="GeneID" id="92006839"/>
<dbReference type="InterPro" id="IPR002307">
    <property type="entry name" value="Tyr-tRNA-ligase"/>
</dbReference>
<evidence type="ECO:0000256" key="1">
    <source>
        <dbReference type="ARBA" id="ARBA00013160"/>
    </source>
</evidence>
<dbReference type="InterPro" id="IPR014729">
    <property type="entry name" value="Rossmann-like_a/b/a_fold"/>
</dbReference>
<reference evidence="10 11" key="1">
    <citation type="submission" date="2024-02" db="EMBL/GenBank/DDBJ databases">
        <title>De novo assembly and annotation of 12 fungi associated with fruit tree decline syndrome in Ontario, Canada.</title>
        <authorList>
            <person name="Sulman M."/>
            <person name="Ellouze W."/>
            <person name="Ilyukhin E."/>
        </authorList>
    </citation>
    <scope>NUCLEOTIDE SEQUENCE [LARGE SCALE GENOMIC DNA]</scope>
    <source>
        <strain evidence="10 11">FDS-637</strain>
    </source>
</reference>
<dbReference type="PRINTS" id="PR01040">
    <property type="entry name" value="TRNASYNTHTYR"/>
</dbReference>